<protein>
    <submittedName>
        <fullName evidence="1">Uncharacterized protein</fullName>
    </submittedName>
</protein>
<organism evidence="1 2">
    <name type="scientific">Phytophthora nicotianae P1976</name>
    <dbReference type="NCBI Taxonomy" id="1317066"/>
    <lineage>
        <taxon>Eukaryota</taxon>
        <taxon>Sar</taxon>
        <taxon>Stramenopiles</taxon>
        <taxon>Oomycota</taxon>
        <taxon>Peronosporomycetes</taxon>
        <taxon>Peronosporales</taxon>
        <taxon>Peronosporaceae</taxon>
        <taxon>Phytophthora</taxon>
    </lineage>
</organism>
<evidence type="ECO:0000313" key="1">
    <source>
        <dbReference type="EMBL" id="ETO58843.1"/>
    </source>
</evidence>
<dbReference type="AlphaFoldDB" id="A0A080YWT2"/>
<sequence length="35" mass="3836">MTGQNAILGMDFMVPVGICLDLVDGTMRLPDEIRI</sequence>
<dbReference type="Proteomes" id="UP000028582">
    <property type="component" value="Unassembled WGS sequence"/>
</dbReference>
<gene>
    <name evidence="1" type="ORF">F444_22772</name>
</gene>
<accession>A0A080YWT2</accession>
<reference evidence="1 2" key="1">
    <citation type="submission" date="2013-11" db="EMBL/GenBank/DDBJ databases">
        <title>The Genome Sequence of Phytophthora parasitica P1976.</title>
        <authorList>
            <consortium name="The Broad Institute Genomics Platform"/>
            <person name="Russ C."/>
            <person name="Tyler B."/>
            <person name="Panabieres F."/>
            <person name="Shan W."/>
            <person name="Tripathy S."/>
            <person name="Grunwald N."/>
            <person name="Machado M."/>
            <person name="Johnson C.S."/>
            <person name="Walker B."/>
            <person name="Young S."/>
            <person name="Zeng Q."/>
            <person name="Gargeya S."/>
            <person name="Fitzgerald M."/>
            <person name="Haas B."/>
            <person name="Abouelleil A."/>
            <person name="Allen A.W."/>
            <person name="Alvarado L."/>
            <person name="Arachchi H.M."/>
            <person name="Berlin A.M."/>
            <person name="Chapman S.B."/>
            <person name="Gainer-Dewar J."/>
            <person name="Goldberg J."/>
            <person name="Griggs A."/>
            <person name="Gujja S."/>
            <person name="Hansen M."/>
            <person name="Howarth C."/>
            <person name="Imamovic A."/>
            <person name="Ireland A."/>
            <person name="Larimer J."/>
            <person name="McCowan C."/>
            <person name="Murphy C."/>
            <person name="Pearson M."/>
            <person name="Poon T.W."/>
            <person name="Priest M."/>
            <person name="Roberts A."/>
            <person name="Saif S."/>
            <person name="Shea T."/>
            <person name="Sisk P."/>
            <person name="Sykes S."/>
            <person name="Wortman J."/>
            <person name="Nusbaum C."/>
            <person name="Birren B."/>
        </authorList>
    </citation>
    <scope>NUCLEOTIDE SEQUENCE [LARGE SCALE GENOMIC DNA]</scope>
    <source>
        <strain evidence="1 2">P1976</strain>
    </source>
</reference>
<dbReference type="EMBL" id="ANJA01004699">
    <property type="protein sequence ID" value="ETO58843.1"/>
    <property type="molecule type" value="Genomic_DNA"/>
</dbReference>
<dbReference type="OrthoDB" id="167965at2759"/>
<comment type="caution">
    <text evidence="1">The sequence shown here is derived from an EMBL/GenBank/DDBJ whole genome shotgun (WGS) entry which is preliminary data.</text>
</comment>
<name>A0A080YWT2_PHYNI</name>
<proteinExistence type="predicted"/>
<evidence type="ECO:0000313" key="2">
    <source>
        <dbReference type="Proteomes" id="UP000028582"/>
    </source>
</evidence>